<dbReference type="GO" id="GO:0005783">
    <property type="term" value="C:endoplasmic reticulum"/>
    <property type="evidence" value="ECO:0007669"/>
    <property type="project" value="TreeGrafter"/>
</dbReference>
<evidence type="ECO:0000313" key="8">
    <source>
        <dbReference type="EMBL" id="KAF6036368.1"/>
    </source>
</evidence>
<evidence type="ECO:0000256" key="5">
    <source>
        <dbReference type="PROSITE-ProRule" id="PRU00205"/>
    </source>
</evidence>
<protein>
    <submittedName>
        <fullName evidence="8">FAM57A</fullName>
    </submittedName>
</protein>
<dbReference type="Proteomes" id="UP000593567">
    <property type="component" value="Unassembled WGS sequence"/>
</dbReference>
<dbReference type="PROSITE" id="PS50922">
    <property type="entry name" value="TLC"/>
    <property type="match status" value="1"/>
</dbReference>
<organism evidence="8 9">
    <name type="scientific">Bugula neritina</name>
    <name type="common">Brown bryozoan</name>
    <name type="synonym">Sertularia neritina</name>
    <dbReference type="NCBI Taxonomy" id="10212"/>
    <lineage>
        <taxon>Eukaryota</taxon>
        <taxon>Metazoa</taxon>
        <taxon>Spiralia</taxon>
        <taxon>Lophotrochozoa</taxon>
        <taxon>Bryozoa</taxon>
        <taxon>Gymnolaemata</taxon>
        <taxon>Cheilostomatida</taxon>
        <taxon>Flustrina</taxon>
        <taxon>Buguloidea</taxon>
        <taxon>Bugulidae</taxon>
        <taxon>Bugula</taxon>
    </lineage>
</organism>
<dbReference type="InterPro" id="IPR050846">
    <property type="entry name" value="TLCD"/>
</dbReference>
<evidence type="ECO:0000313" key="9">
    <source>
        <dbReference type="Proteomes" id="UP000593567"/>
    </source>
</evidence>
<feature type="transmembrane region" description="Helical" evidence="6">
    <location>
        <begin position="81"/>
        <end position="100"/>
    </location>
</feature>
<dbReference type="OrthoDB" id="10266980at2759"/>
<dbReference type="InterPro" id="IPR006634">
    <property type="entry name" value="TLC-dom"/>
</dbReference>
<comment type="subcellular location">
    <subcellularLocation>
        <location evidence="1">Membrane</location>
        <topology evidence="1">Multi-pass membrane protein</topology>
    </subcellularLocation>
</comment>
<reference evidence="8" key="1">
    <citation type="submission" date="2020-06" db="EMBL/GenBank/DDBJ databases">
        <title>Draft genome of Bugula neritina, a colonial animal packing powerful symbionts and potential medicines.</title>
        <authorList>
            <person name="Rayko M."/>
        </authorList>
    </citation>
    <scope>NUCLEOTIDE SEQUENCE [LARGE SCALE GENOMIC DNA]</scope>
    <source>
        <strain evidence="8">Kwan_BN1</strain>
    </source>
</reference>
<evidence type="ECO:0000256" key="2">
    <source>
        <dbReference type="ARBA" id="ARBA00022692"/>
    </source>
</evidence>
<keyword evidence="9" id="KW-1185">Reference proteome</keyword>
<name>A0A7J7KFF8_BUGNE</name>
<gene>
    <name evidence="8" type="ORF">EB796_005335</name>
</gene>
<evidence type="ECO:0000256" key="3">
    <source>
        <dbReference type="ARBA" id="ARBA00022989"/>
    </source>
</evidence>
<sequence length="181" mass="21473">MLVELSLFTLGAITFPSVFRLVSSRLYMVRDDYCRLDISVKIVSAIQAIVCVLFGMITMHYTKDDIVFTRFYLLDCYIYFWIPYFYYDAWALYQAFLVSKGEKFRESTTKERVKRFFRKKWLMMIHHLVLPPIYGPSILLFRQGKGDYLIGCAFLMEATIPFISVRNILLRAIYKLLFLKV</sequence>
<keyword evidence="4 5" id="KW-0472">Membrane</keyword>
<feature type="transmembrane region" description="Helical" evidence="6">
    <location>
        <begin position="42"/>
        <end position="61"/>
    </location>
</feature>
<proteinExistence type="predicted"/>
<keyword evidence="3 6" id="KW-1133">Transmembrane helix</keyword>
<feature type="domain" description="TLC" evidence="7">
    <location>
        <begin position="33"/>
        <end position="181"/>
    </location>
</feature>
<evidence type="ECO:0000256" key="1">
    <source>
        <dbReference type="ARBA" id="ARBA00004141"/>
    </source>
</evidence>
<keyword evidence="2 5" id="KW-0812">Transmembrane</keyword>
<evidence type="ECO:0000256" key="6">
    <source>
        <dbReference type="SAM" id="Phobius"/>
    </source>
</evidence>
<dbReference type="GO" id="GO:0016020">
    <property type="term" value="C:membrane"/>
    <property type="evidence" value="ECO:0007669"/>
    <property type="project" value="UniProtKB-SubCell"/>
</dbReference>
<feature type="transmembrane region" description="Helical" evidence="6">
    <location>
        <begin position="6"/>
        <end position="22"/>
    </location>
</feature>
<evidence type="ECO:0000256" key="4">
    <source>
        <dbReference type="ARBA" id="ARBA00023136"/>
    </source>
</evidence>
<dbReference type="PANTHER" id="PTHR13439:SF66">
    <property type="entry name" value="BCDNA.GH12326"/>
    <property type="match status" value="1"/>
</dbReference>
<dbReference type="AlphaFoldDB" id="A0A7J7KFF8"/>
<accession>A0A7J7KFF8</accession>
<comment type="caution">
    <text evidence="8">The sequence shown here is derived from an EMBL/GenBank/DDBJ whole genome shotgun (WGS) entry which is preliminary data.</text>
</comment>
<dbReference type="GO" id="GO:0055088">
    <property type="term" value="P:lipid homeostasis"/>
    <property type="evidence" value="ECO:0007669"/>
    <property type="project" value="TreeGrafter"/>
</dbReference>
<evidence type="ECO:0000259" key="7">
    <source>
        <dbReference type="PROSITE" id="PS50922"/>
    </source>
</evidence>
<dbReference type="EMBL" id="VXIV02000740">
    <property type="protein sequence ID" value="KAF6036368.1"/>
    <property type="molecule type" value="Genomic_DNA"/>
</dbReference>
<feature type="transmembrane region" description="Helical" evidence="6">
    <location>
        <begin position="121"/>
        <end position="142"/>
    </location>
</feature>
<dbReference type="PANTHER" id="PTHR13439">
    <property type="entry name" value="CT120 PROTEIN"/>
    <property type="match status" value="1"/>
</dbReference>
<feature type="transmembrane region" description="Helical" evidence="6">
    <location>
        <begin position="148"/>
        <end position="169"/>
    </location>
</feature>